<dbReference type="OrthoDB" id="421233at2759"/>
<feature type="non-terminal residue" evidence="3">
    <location>
        <position position="265"/>
    </location>
</feature>
<dbReference type="CDD" id="cd00590">
    <property type="entry name" value="RRM_SF"/>
    <property type="match status" value="1"/>
</dbReference>
<protein>
    <submittedName>
        <fullName evidence="4">RRM domain-containing protein</fullName>
    </submittedName>
</protein>
<name>A0A9P1BU57_9DINO</name>
<dbReference type="AlphaFoldDB" id="A0A9P1BU57"/>
<dbReference type="EMBL" id="CAMXCT030000508">
    <property type="protein sequence ID" value="CAL4767024.1"/>
    <property type="molecule type" value="Genomic_DNA"/>
</dbReference>
<feature type="domain" description="RRM" evidence="2">
    <location>
        <begin position="108"/>
        <end position="176"/>
    </location>
</feature>
<reference evidence="3" key="1">
    <citation type="submission" date="2022-10" db="EMBL/GenBank/DDBJ databases">
        <authorList>
            <person name="Chen Y."/>
            <person name="Dougan E. K."/>
            <person name="Chan C."/>
            <person name="Rhodes N."/>
            <person name="Thang M."/>
        </authorList>
    </citation>
    <scope>NUCLEOTIDE SEQUENCE</scope>
</reference>
<evidence type="ECO:0000313" key="4">
    <source>
        <dbReference type="EMBL" id="CAL4767024.1"/>
    </source>
</evidence>
<dbReference type="PROSITE" id="PS50102">
    <property type="entry name" value="RRM"/>
    <property type="match status" value="1"/>
</dbReference>
<keyword evidence="5" id="KW-1185">Reference proteome</keyword>
<reference evidence="4 5" key="2">
    <citation type="submission" date="2024-05" db="EMBL/GenBank/DDBJ databases">
        <authorList>
            <person name="Chen Y."/>
            <person name="Shah S."/>
            <person name="Dougan E. K."/>
            <person name="Thang M."/>
            <person name="Chan C."/>
        </authorList>
    </citation>
    <scope>NUCLEOTIDE SEQUENCE [LARGE SCALE GENOMIC DNA]</scope>
</reference>
<evidence type="ECO:0000313" key="3">
    <source>
        <dbReference type="EMBL" id="CAI3979712.1"/>
    </source>
</evidence>
<evidence type="ECO:0000313" key="5">
    <source>
        <dbReference type="Proteomes" id="UP001152797"/>
    </source>
</evidence>
<gene>
    <name evidence="3" type="ORF">C1SCF055_LOCUS7646</name>
</gene>
<dbReference type="Proteomes" id="UP001152797">
    <property type="component" value="Unassembled WGS sequence"/>
</dbReference>
<dbReference type="InterPro" id="IPR000504">
    <property type="entry name" value="RRM_dom"/>
</dbReference>
<dbReference type="InterPro" id="IPR035979">
    <property type="entry name" value="RBD_domain_sf"/>
</dbReference>
<keyword evidence="1" id="KW-0694">RNA-binding</keyword>
<proteinExistence type="predicted"/>
<dbReference type="Pfam" id="PF00076">
    <property type="entry name" value="RRM_1"/>
    <property type="match status" value="1"/>
</dbReference>
<dbReference type="InterPro" id="IPR012677">
    <property type="entry name" value="Nucleotide-bd_a/b_plait_sf"/>
</dbReference>
<dbReference type="GO" id="GO:0003723">
    <property type="term" value="F:RNA binding"/>
    <property type="evidence" value="ECO:0007669"/>
    <property type="project" value="UniProtKB-UniRule"/>
</dbReference>
<evidence type="ECO:0000259" key="2">
    <source>
        <dbReference type="PROSITE" id="PS50102"/>
    </source>
</evidence>
<evidence type="ECO:0000256" key="1">
    <source>
        <dbReference type="PROSITE-ProRule" id="PRU00176"/>
    </source>
</evidence>
<organism evidence="3">
    <name type="scientific">Cladocopium goreaui</name>
    <dbReference type="NCBI Taxonomy" id="2562237"/>
    <lineage>
        <taxon>Eukaryota</taxon>
        <taxon>Sar</taxon>
        <taxon>Alveolata</taxon>
        <taxon>Dinophyceae</taxon>
        <taxon>Suessiales</taxon>
        <taxon>Symbiodiniaceae</taxon>
        <taxon>Cladocopium</taxon>
    </lineage>
</organism>
<dbReference type="Gene3D" id="3.30.70.330">
    <property type="match status" value="1"/>
</dbReference>
<dbReference type="EMBL" id="CAMXCT020000508">
    <property type="protein sequence ID" value="CAL1133087.1"/>
    <property type="molecule type" value="Genomic_DNA"/>
</dbReference>
<comment type="caution">
    <text evidence="3">The sequence shown here is derived from an EMBL/GenBank/DDBJ whole genome shotgun (WGS) entry which is preliminary data.</text>
</comment>
<accession>A0A9P1BU57</accession>
<dbReference type="SUPFAM" id="SSF54928">
    <property type="entry name" value="RNA-binding domain, RBD"/>
    <property type="match status" value="1"/>
</dbReference>
<dbReference type="EMBL" id="CAMXCT010000508">
    <property type="protein sequence ID" value="CAI3979712.1"/>
    <property type="molecule type" value="Genomic_DNA"/>
</dbReference>
<sequence>GTTISLALSIDLPVEDLIAALSIFQQSNERPSPEDLPSVFEAHKAQAQAGGYTGPMKVSEPLKAAPAMARESGPRSNLAPPPGLTAQWETIAPPLASLGAGGHRSMMTRIKVTNLVRRLKSQEVQTVFERYVGPITHCNLVEDAASITFLSPDHAQAAIDRYDGGVMEVRTDKSAPGEPLILYPKDSTFRRTLEDRLGPLTECHLRRGEGWMTLFRGSITKQLKREEALNQIDFKGSLINISFEVPAQPPIAPQPGIVFGQPMVL</sequence>